<organism evidence="1 2">
    <name type="scientific">Halobellus salinus</name>
    <dbReference type="NCBI Taxonomy" id="931585"/>
    <lineage>
        <taxon>Archaea</taxon>
        <taxon>Methanobacteriati</taxon>
        <taxon>Methanobacteriota</taxon>
        <taxon>Stenosarchaea group</taxon>
        <taxon>Halobacteria</taxon>
        <taxon>Halobacteriales</taxon>
        <taxon>Haloferacaceae</taxon>
        <taxon>Halobellus</taxon>
    </lineage>
</organism>
<keyword evidence="2" id="KW-1185">Reference proteome</keyword>
<sequence length="155" mass="17516">MVASERMRMKASVRTVIDRPPEAVFEYMDVPENQGRISPRLSGVETVGVLDNGGKRATYTYRLFGLSFEGEVRGVVHDPPERIVFELSGDIDGRIEWEFEPVDAGTRLTYTATYDLGLPWLVRWLVSPLTNRFNRRELEATVRNLADGLTAPAEN</sequence>
<comment type="caution">
    <text evidence="1">The sequence shown here is derived from an EMBL/GenBank/DDBJ whole genome shotgun (WGS) entry which is preliminary data.</text>
</comment>
<dbReference type="InterPro" id="IPR023393">
    <property type="entry name" value="START-like_dom_sf"/>
</dbReference>
<dbReference type="AlphaFoldDB" id="A0A830E6J8"/>
<evidence type="ECO:0000313" key="2">
    <source>
        <dbReference type="Proteomes" id="UP000653099"/>
    </source>
</evidence>
<proteinExistence type="predicted"/>
<dbReference type="InterPro" id="IPR019587">
    <property type="entry name" value="Polyketide_cyclase/dehydratase"/>
</dbReference>
<accession>A0A830E6J8</accession>
<name>A0A830E6J8_9EURY</name>
<dbReference type="Pfam" id="PF10604">
    <property type="entry name" value="Polyketide_cyc2"/>
    <property type="match status" value="1"/>
</dbReference>
<reference evidence="1" key="2">
    <citation type="submission" date="2020-09" db="EMBL/GenBank/DDBJ databases">
        <authorList>
            <person name="Sun Q."/>
            <person name="Ohkuma M."/>
        </authorList>
    </citation>
    <scope>NUCLEOTIDE SEQUENCE</scope>
    <source>
        <strain evidence="1">JCM 14359</strain>
    </source>
</reference>
<dbReference type="Gene3D" id="3.30.530.20">
    <property type="match status" value="1"/>
</dbReference>
<evidence type="ECO:0008006" key="3">
    <source>
        <dbReference type="Google" id="ProtNLM"/>
    </source>
</evidence>
<reference evidence="1" key="1">
    <citation type="journal article" date="2014" name="Int. J. Syst. Evol. Microbiol.">
        <title>Complete genome sequence of Corynebacterium casei LMG S-19264T (=DSM 44701T), isolated from a smear-ripened cheese.</title>
        <authorList>
            <consortium name="US DOE Joint Genome Institute (JGI-PGF)"/>
            <person name="Walter F."/>
            <person name="Albersmeier A."/>
            <person name="Kalinowski J."/>
            <person name="Ruckert C."/>
        </authorList>
    </citation>
    <scope>NUCLEOTIDE SEQUENCE</scope>
    <source>
        <strain evidence="1">JCM 14359</strain>
    </source>
</reference>
<dbReference type="SUPFAM" id="SSF55961">
    <property type="entry name" value="Bet v1-like"/>
    <property type="match status" value="1"/>
</dbReference>
<evidence type="ECO:0000313" key="1">
    <source>
        <dbReference type="EMBL" id="GGI97435.1"/>
    </source>
</evidence>
<dbReference type="EMBL" id="BMOC01000002">
    <property type="protein sequence ID" value="GGI97435.1"/>
    <property type="molecule type" value="Genomic_DNA"/>
</dbReference>
<protein>
    <recommendedName>
        <fullName evidence="3">SRPBCC family protein</fullName>
    </recommendedName>
</protein>
<dbReference type="CDD" id="cd07812">
    <property type="entry name" value="SRPBCC"/>
    <property type="match status" value="1"/>
</dbReference>
<dbReference type="Proteomes" id="UP000653099">
    <property type="component" value="Unassembled WGS sequence"/>
</dbReference>
<gene>
    <name evidence="1" type="ORF">GCM10008995_04170</name>
</gene>